<reference evidence="1 2" key="1">
    <citation type="submission" date="2018-09" db="EMBL/GenBank/DDBJ databases">
        <title>Genomic investigation of the strawberry pathogen Phytophthora fragariae indicates pathogenicity is determined by transcriptional variation in three key races.</title>
        <authorList>
            <person name="Adams T.M."/>
            <person name="Armitage A.D."/>
            <person name="Sobczyk M.K."/>
            <person name="Bates H.J."/>
            <person name="Dunwell J.M."/>
            <person name="Nellist C.F."/>
            <person name="Harrison R.J."/>
        </authorList>
    </citation>
    <scope>NUCLEOTIDE SEQUENCE [LARGE SCALE GENOMIC DNA]</scope>
    <source>
        <strain evidence="1 2">NOV-77</strain>
    </source>
</reference>
<dbReference type="Proteomes" id="UP000486351">
    <property type="component" value="Unassembled WGS sequence"/>
</dbReference>
<dbReference type="AlphaFoldDB" id="A0A6G0QW02"/>
<dbReference type="EMBL" id="QXFY01001978">
    <property type="protein sequence ID" value="KAE9305439.1"/>
    <property type="molecule type" value="Genomic_DNA"/>
</dbReference>
<evidence type="ECO:0000313" key="1">
    <source>
        <dbReference type="EMBL" id="KAE9305439.1"/>
    </source>
</evidence>
<proteinExistence type="predicted"/>
<comment type="caution">
    <text evidence="1">The sequence shown here is derived from an EMBL/GenBank/DDBJ whole genome shotgun (WGS) entry which is preliminary data.</text>
</comment>
<sequence length="52" mass="5840">MCVVLPTSLVAVLDVIQLPEVVDISADITSRSSRSLRQLHRFSQYRTLGIVR</sequence>
<name>A0A6G0QW02_9STRA</name>
<gene>
    <name evidence="1" type="ORF">PF008_g21716</name>
</gene>
<organism evidence="1 2">
    <name type="scientific">Phytophthora fragariae</name>
    <dbReference type="NCBI Taxonomy" id="53985"/>
    <lineage>
        <taxon>Eukaryota</taxon>
        <taxon>Sar</taxon>
        <taxon>Stramenopiles</taxon>
        <taxon>Oomycota</taxon>
        <taxon>Peronosporomycetes</taxon>
        <taxon>Peronosporales</taxon>
        <taxon>Peronosporaceae</taxon>
        <taxon>Phytophthora</taxon>
    </lineage>
</organism>
<protein>
    <submittedName>
        <fullName evidence="1">Uncharacterized protein</fullName>
    </submittedName>
</protein>
<accession>A0A6G0QW02</accession>
<evidence type="ECO:0000313" key="2">
    <source>
        <dbReference type="Proteomes" id="UP000486351"/>
    </source>
</evidence>